<evidence type="ECO:0008006" key="3">
    <source>
        <dbReference type="Google" id="ProtNLM"/>
    </source>
</evidence>
<accession>A0A642V405</accession>
<proteinExistence type="predicted"/>
<protein>
    <recommendedName>
        <fullName evidence="3">Clathrin/coatomer adaptor adaptin-like N-terminal domain-containing protein</fullName>
    </recommendedName>
</protein>
<reference evidence="1" key="1">
    <citation type="journal article" date="2019" name="G3 (Bethesda)">
        <title>Genome Assemblies of Two Rare Opportunistic Yeast Pathogens: Diutina rugosa (syn. Candida rugosa) and Trichomonascus ciferrii (syn. Candida ciferrii).</title>
        <authorList>
            <person name="Mixao V."/>
            <person name="Saus E."/>
            <person name="Hansen A.P."/>
            <person name="Lass-Florl C."/>
            <person name="Gabaldon T."/>
        </authorList>
    </citation>
    <scope>NUCLEOTIDE SEQUENCE</scope>
    <source>
        <strain evidence="1">CBS 4856</strain>
    </source>
</reference>
<comment type="caution">
    <text evidence="1">The sequence shown here is derived from an EMBL/GenBank/DDBJ whole genome shotgun (WGS) entry which is preliminary data.</text>
</comment>
<organism evidence="1 2">
    <name type="scientific">Trichomonascus ciferrii</name>
    <dbReference type="NCBI Taxonomy" id="44093"/>
    <lineage>
        <taxon>Eukaryota</taxon>
        <taxon>Fungi</taxon>
        <taxon>Dikarya</taxon>
        <taxon>Ascomycota</taxon>
        <taxon>Saccharomycotina</taxon>
        <taxon>Dipodascomycetes</taxon>
        <taxon>Dipodascales</taxon>
        <taxon>Trichomonascaceae</taxon>
        <taxon>Trichomonascus</taxon>
        <taxon>Trichomonascus ciferrii complex</taxon>
    </lineage>
</organism>
<dbReference type="AlphaFoldDB" id="A0A642V405"/>
<evidence type="ECO:0000313" key="1">
    <source>
        <dbReference type="EMBL" id="KAA8912816.1"/>
    </source>
</evidence>
<keyword evidence="2" id="KW-1185">Reference proteome</keyword>
<evidence type="ECO:0000313" key="2">
    <source>
        <dbReference type="Proteomes" id="UP000761534"/>
    </source>
</evidence>
<dbReference type="SUPFAM" id="SSF48371">
    <property type="entry name" value="ARM repeat"/>
    <property type="match status" value="1"/>
</dbReference>
<gene>
    <name evidence="1" type="ORF">TRICI_003359</name>
</gene>
<sequence length="213" mass="24381">MLTTRLSAIRLLKKLYLSHPEAIGLVRENLGSSDPTVRRQAITVLYGLILDESFEYREKVCDNRTIEYLIYGLFESIESPECASSQEMVYRKVALKFINQLNSPLNFSDSQTQTSDSKFMYACIQHGIIDFFIEYDRVAQNHPVLPTLDDLTNQMSPYFLSCYSKVLVAALVDNEKCKLNLVPWHELPGEAWRRARLLALGSCNLGYLTCTHK</sequence>
<dbReference type="EMBL" id="SWFS01000246">
    <property type="protein sequence ID" value="KAA8912816.1"/>
    <property type="molecule type" value="Genomic_DNA"/>
</dbReference>
<dbReference type="Proteomes" id="UP000761534">
    <property type="component" value="Unassembled WGS sequence"/>
</dbReference>
<name>A0A642V405_9ASCO</name>
<dbReference type="InterPro" id="IPR016024">
    <property type="entry name" value="ARM-type_fold"/>
</dbReference>
<dbReference type="VEuPathDB" id="FungiDB:TRICI_003359"/>